<dbReference type="EMBL" id="MU393446">
    <property type="protein sequence ID" value="KAI4867493.1"/>
    <property type="molecule type" value="Genomic_DNA"/>
</dbReference>
<organism evidence="1 2">
    <name type="scientific">Hypoxylon rubiginosum</name>
    <dbReference type="NCBI Taxonomy" id="110542"/>
    <lineage>
        <taxon>Eukaryota</taxon>
        <taxon>Fungi</taxon>
        <taxon>Dikarya</taxon>
        <taxon>Ascomycota</taxon>
        <taxon>Pezizomycotina</taxon>
        <taxon>Sordariomycetes</taxon>
        <taxon>Xylariomycetidae</taxon>
        <taxon>Xylariales</taxon>
        <taxon>Hypoxylaceae</taxon>
        <taxon>Hypoxylon</taxon>
    </lineage>
</organism>
<sequence>MNTVTTVAQRLDEWPDEASSWTTPIFTSFGNDMYLPDHQFWSPNSPPANEELGRGFDAADNFDSGYAIDNAGLGPGAGSNGMAFKHQQQPAAKPTNGSDYSQPAASFSLSRSKRPYGSNSHEVPVAEDVLFEDSLKSPNATVPSEHPSRSPDTEKSPCCSPHSAVSSTMLASGPWMRDEAVDQTSPISPTADVVTTAAPRNRRNRERNRVAAHKCRQKAKRSTCALLEQEQELNSQHRILKQHADSLHSEILDLKNEILRHSNCNSEVIQSWIARSARELH</sequence>
<reference evidence="1 2" key="1">
    <citation type="journal article" date="2022" name="New Phytol.">
        <title>Ecological generalism drives hyperdiversity of secondary metabolite gene clusters in xylarialean endophytes.</title>
        <authorList>
            <person name="Franco M.E.E."/>
            <person name="Wisecaver J.H."/>
            <person name="Arnold A.E."/>
            <person name="Ju Y.M."/>
            <person name="Slot J.C."/>
            <person name="Ahrendt S."/>
            <person name="Moore L.P."/>
            <person name="Eastman K.E."/>
            <person name="Scott K."/>
            <person name="Konkel Z."/>
            <person name="Mondo S.J."/>
            <person name="Kuo A."/>
            <person name="Hayes R.D."/>
            <person name="Haridas S."/>
            <person name="Andreopoulos B."/>
            <person name="Riley R."/>
            <person name="LaButti K."/>
            <person name="Pangilinan J."/>
            <person name="Lipzen A."/>
            <person name="Amirebrahimi M."/>
            <person name="Yan J."/>
            <person name="Adam C."/>
            <person name="Keymanesh K."/>
            <person name="Ng V."/>
            <person name="Louie K."/>
            <person name="Northen T."/>
            <person name="Drula E."/>
            <person name="Henrissat B."/>
            <person name="Hsieh H.M."/>
            <person name="Youens-Clark K."/>
            <person name="Lutzoni F."/>
            <person name="Miadlikowska J."/>
            <person name="Eastwood D.C."/>
            <person name="Hamelin R.C."/>
            <person name="Grigoriev I.V."/>
            <person name="U'Ren J.M."/>
        </authorList>
    </citation>
    <scope>NUCLEOTIDE SEQUENCE [LARGE SCALE GENOMIC DNA]</scope>
    <source>
        <strain evidence="1 2">CBS 119005</strain>
    </source>
</reference>
<dbReference type="Proteomes" id="UP001497700">
    <property type="component" value="Unassembled WGS sequence"/>
</dbReference>
<proteinExistence type="predicted"/>
<keyword evidence="2" id="KW-1185">Reference proteome</keyword>
<comment type="caution">
    <text evidence="1">The sequence shown here is derived from an EMBL/GenBank/DDBJ whole genome shotgun (WGS) entry which is preliminary data.</text>
</comment>
<evidence type="ECO:0000313" key="2">
    <source>
        <dbReference type="Proteomes" id="UP001497700"/>
    </source>
</evidence>
<name>A0ACB9Z8B8_9PEZI</name>
<protein>
    <submittedName>
        <fullName evidence="1">Uncharacterized protein</fullName>
    </submittedName>
</protein>
<evidence type="ECO:0000313" key="1">
    <source>
        <dbReference type="EMBL" id="KAI4867493.1"/>
    </source>
</evidence>
<accession>A0ACB9Z8B8</accession>
<gene>
    <name evidence="1" type="ORF">F4820DRAFT_197174</name>
</gene>